<dbReference type="InterPro" id="IPR013324">
    <property type="entry name" value="RNA_pol_sigma_r3/r4-like"/>
</dbReference>
<dbReference type="SUPFAM" id="SSF88946">
    <property type="entry name" value="Sigma2 domain of RNA polymerase sigma factors"/>
    <property type="match status" value="1"/>
</dbReference>
<keyword evidence="8" id="KW-1185">Reference proteome</keyword>
<keyword evidence="3" id="KW-0731">Sigma factor</keyword>
<dbReference type="InterPro" id="IPR014284">
    <property type="entry name" value="RNA_pol_sigma-70_dom"/>
</dbReference>
<evidence type="ECO:0000256" key="4">
    <source>
        <dbReference type="ARBA" id="ARBA00023163"/>
    </source>
</evidence>
<dbReference type="InterPro" id="IPR007627">
    <property type="entry name" value="RNA_pol_sigma70_r2"/>
</dbReference>
<dbReference type="InterPro" id="IPR013325">
    <property type="entry name" value="RNA_pol_sigma_r2"/>
</dbReference>
<dbReference type="InterPro" id="IPR013249">
    <property type="entry name" value="RNA_pol_sigma70_r4_t2"/>
</dbReference>
<reference evidence="7" key="1">
    <citation type="submission" date="2022-01" db="EMBL/GenBank/DDBJ databases">
        <authorList>
            <person name="Criscuolo A."/>
        </authorList>
    </citation>
    <scope>NUCLEOTIDE SEQUENCE</scope>
    <source>
        <strain evidence="7">CIP111892</strain>
    </source>
</reference>
<organism evidence="7 8">
    <name type="scientific">Paenibacillus auburnensis</name>
    <dbReference type="NCBI Taxonomy" id="2905649"/>
    <lineage>
        <taxon>Bacteria</taxon>
        <taxon>Bacillati</taxon>
        <taxon>Bacillota</taxon>
        <taxon>Bacilli</taxon>
        <taxon>Bacillales</taxon>
        <taxon>Paenibacillaceae</taxon>
        <taxon>Paenibacillus</taxon>
    </lineage>
</organism>
<dbReference type="CDD" id="cd06171">
    <property type="entry name" value="Sigma70_r4"/>
    <property type="match status" value="1"/>
</dbReference>
<evidence type="ECO:0000259" key="5">
    <source>
        <dbReference type="Pfam" id="PF04542"/>
    </source>
</evidence>
<dbReference type="Gene3D" id="1.10.10.10">
    <property type="entry name" value="Winged helix-like DNA-binding domain superfamily/Winged helix DNA-binding domain"/>
    <property type="match status" value="1"/>
</dbReference>
<evidence type="ECO:0000313" key="8">
    <source>
        <dbReference type="Proteomes" id="UP000838324"/>
    </source>
</evidence>
<dbReference type="EMBL" id="CAKMMG010000010">
    <property type="protein sequence ID" value="CAH1220377.1"/>
    <property type="molecule type" value="Genomic_DNA"/>
</dbReference>
<dbReference type="PANTHER" id="PTHR43133:SF62">
    <property type="entry name" value="RNA POLYMERASE SIGMA FACTOR SIGZ"/>
    <property type="match status" value="1"/>
</dbReference>
<evidence type="ECO:0000256" key="3">
    <source>
        <dbReference type="ARBA" id="ARBA00023082"/>
    </source>
</evidence>
<dbReference type="SUPFAM" id="SSF88659">
    <property type="entry name" value="Sigma3 and sigma4 domains of RNA polymerase sigma factors"/>
    <property type="match status" value="1"/>
</dbReference>
<dbReference type="InterPro" id="IPR036388">
    <property type="entry name" value="WH-like_DNA-bd_sf"/>
</dbReference>
<dbReference type="PANTHER" id="PTHR43133">
    <property type="entry name" value="RNA POLYMERASE ECF-TYPE SIGMA FACTO"/>
    <property type="match status" value="1"/>
</dbReference>
<dbReference type="Proteomes" id="UP000838324">
    <property type="component" value="Unassembled WGS sequence"/>
</dbReference>
<gene>
    <name evidence="7" type="primary">sigK_6</name>
    <name evidence="7" type="ORF">PAECIP111892_04822</name>
</gene>
<dbReference type="InterPro" id="IPR039425">
    <property type="entry name" value="RNA_pol_sigma-70-like"/>
</dbReference>
<keyword evidence="2" id="KW-0805">Transcription regulation</keyword>
<comment type="caution">
    <text evidence="7">The sequence shown here is derived from an EMBL/GenBank/DDBJ whole genome shotgun (WGS) entry which is preliminary data.</text>
</comment>
<evidence type="ECO:0000256" key="1">
    <source>
        <dbReference type="ARBA" id="ARBA00010641"/>
    </source>
</evidence>
<comment type="similarity">
    <text evidence="1">Belongs to the sigma-70 factor family. ECF subfamily.</text>
</comment>
<name>A0ABM9CRR0_9BACL</name>
<evidence type="ECO:0000259" key="6">
    <source>
        <dbReference type="Pfam" id="PF08281"/>
    </source>
</evidence>
<proteinExistence type="inferred from homology"/>
<evidence type="ECO:0000313" key="7">
    <source>
        <dbReference type="EMBL" id="CAH1220377.1"/>
    </source>
</evidence>
<dbReference type="Pfam" id="PF08281">
    <property type="entry name" value="Sigma70_r4_2"/>
    <property type="match status" value="1"/>
</dbReference>
<keyword evidence="4" id="KW-0804">Transcription</keyword>
<feature type="domain" description="RNA polymerase sigma-70 region 2" evidence="5">
    <location>
        <begin position="30"/>
        <end position="97"/>
    </location>
</feature>
<evidence type="ECO:0000256" key="2">
    <source>
        <dbReference type="ARBA" id="ARBA00023015"/>
    </source>
</evidence>
<dbReference type="NCBIfam" id="TIGR02937">
    <property type="entry name" value="sigma70-ECF"/>
    <property type="match status" value="1"/>
</dbReference>
<feature type="domain" description="RNA polymerase sigma factor 70 region 4 type 2" evidence="6">
    <location>
        <begin position="131"/>
        <end position="183"/>
    </location>
</feature>
<accession>A0ABM9CRR0</accession>
<protein>
    <submittedName>
        <fullName evidence="7">ECF RNA polymerase sigma factor SigK</fullName>
    </submittedName>
</protein>
<dbReference type="Pfam" id="PF04542">
    <property type="entry name" value="Sigma70_r2"/>
    <property type="match status" value="1"/>
</dbReference>
<dbReference type="Gene3D" id="1.10.1740.10">
    <property type="match status" value="1"/>
</dbReference>
<sequence>MGGLGLYDVADDGQLMELIRQKDPAALEMLYDRYEGMIYSFAYRIVKDSMAAEEVMQELFMRIWKNAEQYDSGRGKLSTWMFTVTRNIAIDQLRKKNSGVPQQPAGSEELQEIRDTGTMTEDMVELMMVGEQVREALQELSRDQQQVVDLIYYQGLTQQEVAIRVAVPLGTVKSRVRLAMKQLQKRLIHWGRRDHVHD</sequence>